<name>A0A139IGU5_9PEZI</name>
<comment type="caution">
    <text evidence="1">The sequence shown here is derived from an EMBL/GenBank/DDBJ whole genome shotgun (WGS) entry which is preliminary data.</text>
</comment>
<dbReference type="EMBL" id="LFZO01000098">
    <property type="protein sequence ID" value="KXT13963.1"/>
    <property type="molecule type" value="Genomic_DNA"/>
</dbReference>
<organism evidence="1 2">
    <name type="scientific">Pseudocercospora musae</name>
    <dbReference type="NCBI Taxonomy" id="113226"/>
    <lineage>
        <taxon>Eukaryota</taxon>
        <taxon>Fungi</taxon>
        <taxon>Dikarya</taxon>
        <taxon>Ascomycota</taxon>
        <taxon>Pezizomycotina</taxon>
        <taxon>Dothideomycetes</taxon>
        <taxon>Dothideomycetidae</taxon>
        <taxon>Mycosphaerellales</taxon>
        <taxon>Mycosphaerellaceae</taxon>
        <taxon>Pseudocercospora</taxon>
    </lineage>
</organism>
<dbReference type="AlphaFoldDB" id="A0A139IGU5"/>
<dbReference type="EMBL" id="LFZO01000098">
    <property type="protein sequence ID" value="KXT13964.1"/>
    <property type="molecule type" value="Genomic_DNA"/>
</dbReference>
<dbReference type="Proteomes" id="UP000073492">
    <property type="component" value="Unassembled WGS sequence"/>
</dbReference>
<gene>
    <name evidence="1" type="ORF">AC579_4190</name>
</gene>
<accession>A0A139IGU5</accession>
<evidence type="ECO:0000313" key="1">
    <source>
        <dbReference type="EMBL" id="KXT13963.1"/>
    </source>
</evidence>
<protein>
    <submittedName>
        <fullName evidence="1">Uncharacterized protein</fullName>
    </submittedName>
</protein>
<evidence type="ECO:0000313" key="2">
    <source>
        <dbReference type="Proteomes" id="UP000073492"/>
    </source>
</evidence>
<dbReference type="EMBL" id="LFZO01000098">
    <property type="protein sequence ID" value="KXT13962.1"/>
    <property type="molecule type" value="Genomic_DNA"/>
</dbReference>
<sequence length="190" mass="21702">MLPNTCRHAQAAELALPPRCHSNFQYSISRCRETLLHMHRDSRFAGARAREHQSHQWLLFLPLVALLRIMYRPARGQVPRHDTHDMYQQRPEPFNPDGKDCLPELRRGDLPEDKTMSSAECAECAECAGWVAGWSSSHISRPIAAVQSWLLRLGSEHCAETTDEIINLVTATWDTIWSAPGRENVFTLHH</sequence>
<keyword evidence="2" id="KW-1185">Reference proteome</keyword>
<reference evidence="1 2" key="1">
    <citation type="submission" date="2015-07" db="EMBL/GenBank/DDBJ databases">
        <title>Comparative genomics of the Sigatoka disease complex on banana suggests a link between parallel evolutionary changes in Pseudocercospora fijiensis and Pseudocercospora eumusae and increased virulence on the banana host.</title>
        <authorList>
            <person name="Chang T.-C."/>
            <person name="Salvucci A."/>
            <person name="Crous P.W."/>
            <person name="Stergiopoulos I."/>
        </authorList>
    </citation>
    <scope>NUCLEOTIDE SEQUENCE [LARGE SCALE GENOMIC DNA]</scope>
    <source>
        <strain evidence="1 2">CBS 116634</strain>
    </source>
</reference>
<proteinExistence type="predicted"/>